<evidence type="ECO:0000256" key="12">
    <source>
        <dbReference type="SAM" id="MobiDB-lite"/>
    </source>
</evidence>
<evidence type="ECO:0000256" key="10">
    <source>
        <dbReference type="ARBA" id="ARBA00023235"/>
    </source>
</evidence>
<keyword evidence="7" id="KW-0106">Calcium</keyword>
<dbReference type="FunFam" id="3.10.50.40:FF:000006">
    <property type="entry name" value="Peptidyl-prolyl cis-trans isomerase"/>
    <property type="match status" value="1"/>
</dbReference>
<feature type="domain" description="EF-hand" evidence="14">
    <location>
        <begin position="222"/>
        <end position="255"/>
    </location>
</feature>
<comment type="catalytic activity">
    <reaction evidence="1 11">
        <text>[protein]-peptidylproline (omega=180) = [protein]-peptidylproline (omega=0)</text>
        <dbReference type="Rhea" id="RHEA:16237"/>
        <dbReference type="Rhea" id="RHEA-COMP:10747"/>
        <dbReference type="Rhea" id="RHEA-COMP:10748"/>
        <dbReference type="ChEBI" id="CHEBI:83833"/>
        <dbReference type="ChEBI" id="CHEBI:83834"/>
        <dbReference type="EC" id="5.2.1.8"/>
    </reaction>
</comment>
<reference evidence="15 16" key="1">
    <citation type="submission" date="2018-01" db="EMBL/GenBank/DDBJ databases">
        <title>Comparison of the Chinese Bamboo Partridge and Red Junglefowl genome sequences highlights the importance of demography in genome evolution.</title>
        <authorList>
            <person name="Tiley G.P."/>
            <person name="Kimball R.T."/>
            <person name="Braun E.L."/>
            <person name="Burleigh J.G."/>
        </authorList>
    </citation>
    <scope>NUCLEOTIDE SEQUENCE [LARGE SCALE GENOMIC DNA]</scope>
    <source>
        <strain evidence="15">RTK389</strain>
        <tissue evidence="15">Blood</tissue>
    </source>
</reference>
<keyword evidence="16" id="KW-1185">Reference proteome</keyword>
<dbReference type="Gene3D" id="3.10.50.40">
    <property type="match status" value="1"/>
</dbReference>
<keyword evidence="8 11" id="KW-0697">Rotamase</keyword>
<dbReference type="InterPro" id="IPR052273">
    <property type="entry name" value="PPIase_FKBP"/>
</dbReference>
<dbReference type="InterPro" id="IPR002048">
    <property type="entry name" value="EF_hand_dom"/>
</dbReference>
<dbReference type="SUPFAM" id="SSF47473">
    <property type="entry name" value="EF-hand"/>
    <property type="match status" value="1"/>
</dbReference>
<dbReference type="InterPro" id="IPR018247">
    <property type="entry name" value="EF_Hand_1_Ca_BS"/>
</dbReference>
<accession>A0A2P4T137</accession>
<dbReference type="GO" id="GO:0005509">
    <property type="term" value="F:calcium ion binding"/>
    <property type="evidence" value="ECO:0007669"/>
    <property type="project" value="InterPro"/>
</dbReference>
<evidence type="ECO:0000256" key="8">
    <source>
        <dbReference type="ARBA" id="ARBA00023110"/>
    </source>
</evidence>
<dbReference type="Gene3D" id="1.10.238.10">
    <property type="entry name" value="EF-hand"/>
    <property type="match status" value="1"/>
</dbReference>
<keyword evidence="10 11" id="KW-0413">Isomerase</keyword>
<proteinExistence type="predicted"/>
<evidence type="ECO:0000256" key="3">
    <source>
        <dbReference type="ARBA" id="ARBA00022723"/>
    </source>
</evidence>
<evidence type="ECO:0000256" key="11">
    <source>
        <dbReference type="PROSITE-ProRule" id="PRU00277"/>
    </source>
</evidence>
<evidence type="ECO:0000256" key="1">
    <source>
        <dbReference type="ARBA" id="ARBA00000971"/>
    </source>
</evidence>
<dbReference type="PROSITE" id="PS50059">
    <property type="entry name" value="FKBP_PPIASE"/>
    <property type="match status" value="1"/>
</dbReference>
<keyword evidence="6" id="KW-0256">Endoplasmic reticulum</keyword>
<dbReference type="PROSITE" id="PS50222">
    <property type="entry name" value="EF_HAND_2"/>
    <property type="match status" value="2"/>
</dbReference>
<dbReference type="EC" id="5.2.1.8" evidence="2 11"/>
<dbReference type="EMBL" id="PPHD01013113">
    <property type="protein sequence ID" value="POI30072.1"/>
    <property type="molecule type" value="Genomic_DNA"/>
</dbReference>
<evidence type="ECO:0000256" key="6">
    <source>
        <dbReference type="ARBA" id="ARBA00022824"/>
    </source>
</evidence>
<evidence type="ECO:0000259" key="14">
    <source>
        <dbReference type="PROSITE" id="PS50222"/>
    </source>
</evidence>
<evidence type="ECO:0000256" key="4">
    <source>
        <dbReference type="ARBA" id="ARBA00022729"/>
    </source>
</evidence>
<comment type="caution">
    <text evidence="15">The sequence shown here is derived from an EMBL/GenBank/DDBJ whole genome shotgun (WGS) entry which is preliminary data.</text>
</comment>
<dbReference type="SUPFAM" id="SSF54534">
    <property type="entry name" value="FKBP-like"/>
    <property type="match status" value="1"/>
</dbReference>
<gene>
    <name evidence="15" type="ORF">CIB84_006178</name>
</gene>
<organism evidence="15 16">
    <name type="scientific">Bambusicola thoracicus</name>
    <name type="common">Chinese bamboo-partridge</name>
    <name type="synonym">Perdix thoracica</name>
    <dbReference type="NCBI Taxonomy" id="9083"/>
    <lineage>
        <taxon>Eukaryota</taxon>
        <taxon>Metazoa</taxon>
        <taxon>Chordata</taxon>
        <taxon>Craniata</taxon>
        <taxon>Vertebrata</taxon>
        <taxon>Euteleostomi</taxon>
        <taxon>Archelosauria</taxon>
        <taxon>Archosauria</taxon>
        <taxon>Dinosauria</taxon>
        <taxon>Saurischia</taxon>
        <taxon>Theropoda</taxon>
        <taxon>Coelurosauria</taxon>
        <taxon>Aves</taxon>
        <taxon>Neognathae</taxon>
        <taxon>Galloanserae</taxon>
        <taxon>Galliformes</taxon>
        <taxon>Phasianidae</taxon>
        <taxon>Perdicinae</taxon>
        <taxon>Bambusicola</taxon>
    </lineage>
</organism>
<dbReference type="InterPro" id="IPR046357">
    <property type="entry name" value="PPIase_dom_sf"/>
</dbReference>
<dbReference type="OrthoDB" id="1902587at2759"/>
<name>A0A2P4T137_BAMTH</name>
<protein>
    <recommendedName>
        <fullName evidence="2 11">peptidylprolyl isomerase</fullName>
        <ecNumber evidence="2 11">5.2.1.8</ecNumber>
    </recommendedName>
</protein>
<feature type="domain" description="PPIase FKBP-type" evidence="13">
    <location>
        <begin position="86"/>
        <end position="178"/>
    </location>
</feature>
<dbReference type="PANTHER" id="PTHR46222">
    <property type="entry name" value="PEPTIDYL-PROLYL CIS-TRANS ISOMERASE FKBP7/14"/>
    <property type="match status" value="1"/>
</dbReference>
<dbReference type="PANTHER" id="PTHR46222:SF2">
    <property type="entry name" value="PEPTIDYL-PROLYL CIS-TRANS ISOMERASE FKBP7"/>
    <property type="match status" value="1"/>
</dbReference>
<keyword evidence="3" id="KW-0479">Metal-binding</keyword>
<evidence type="ECO:0000256" key="9">
    <source>
        <dbReference type="ARBA" id="ARBA00023180"/>
    </source>
</evidence>
<dbReference type="Pfam" id="PF13202">
    <property type="entry name" value="EF-hand_5"/>
    <property type="match status" value="1"/>
</dbReference>
<dbReference type="GO" id="GO:0003755">
    <property type="term" value="F:peptidyl-prolyl cis-trans isomerase activity"/>
    <property type="evidence" value="ECO:0007669"/>
    <property type="project" value="UniProtKB-KW"/>
</dbReference>
<feature type="region of interest" description="Disordered" evidence="12">
    <location>
        <begin position="1"/>
        <end position="28"/>
    </location>
</feature>
<evidence type="ECO:0000256" key="5">
    <source>
        <dbReference type="ARBA" id="ARBA00022737"/>
    </source>
</evidence>
<dbReference type="PROSITE" id="PS00018">
    <property type="entry name" value="EF_HAND_1"/>
    <property type="match status" value="2"/>
</dbReference>
<keyword evidence="4" id="KW-0732">Signal</keyword>
<dbReference type="InterPro" id="IPR001179">
    <property type="entry name" value="PPIase_FKBP_dom"/>
</dbReference>
<dbReference type="GO" id="GO:0005783">
    <property type="term" value="C:endoplasmic reticulum"/>
    <property type="evidence" value="ECO:0007669"/>
    <property type="project" value="UniProtKB-ARBA"/>
</dbReference>
<keyword evidence="9" id="KW-0325">Glycoprotein</keyword>
<keyword evidence="5" id="KW-0677">Repeat</keyword>
<evidence type="ECO:0000313" key="15">
    <source>
        <dbReference type="EMBL" id="POI30072.1"/>
    </source>
</evidence>
<evidence type="ECO:0000256" key="7">
    <source>
        <dbReference type="ARBA" id="ARBA00022837"/>
    </source>
</evidence>
<evidence type="ECO:0000259" key="13">
    <source>
        <dbReference type="PROSITE" id="PS50059"/>
    </source>
</evidence>
<feature type="domain" description="EF-hand" evidence="14">
    <location>
        <begin position="178"/>
        <end position="213"/>
    </location>
</feature>
<dbReference type="Proteomes" id="UP000237246">
    <property type="component" value="Unassembled WGS sequence"/>
</dbReference>
<sequence length="255" mass="27889">MRTPLAAPSRPFHFLGPPTRAGGSAPPAAVAMPRRRSAMGRGLSLLLAALALLAAPARAEGGAAEEEVKIEVLHLPESCSPKSKKGDLLNAHYDGFLASNGSKFYCSRTQNDGHPKWFVLGVGQVIKGLDIAMMNMCPGEKRKVVIPPSLAYGQQGYAQGKIPPNATLIFEIELYAVNKGPRSVEAFHQIDKDSDKKLSELEISQYLKEEFARDGKKRHPSVHDEILADIFKKNDHDGDGFISAKEYNVYQHDEL</sequence>
<dbReference type="Pfam" id="PF00254">
    <property type="entry name" value="FKBP_C"/>
    <property type="match status" value="1"/>
</dbReference>
<evidence type="ECO:0000313" key="16">
    <source>
        <dbReference type="Proteomes" id="UP000237246"/>
    </source>
</evidence>
<evidence type="ECO:0000256" key="2">
    <source>
        <dbReference type="ARBA" id="ARBA00013194"/>
    </source>
</evidence>
<dbReference type="AlphaFoldDB" id="A0A2P4T137"/>
<dbReference type="InterPro" id="IPR011992">
    <property type="entry name" value="EF-hand-dom_pair"/>
</dbReference>